<keyword evidence="2" id="KW-1185">Reference proteome</keyword>
<reference evidence="1 2" key="1">
    <citation type="submission" date="2015-04" db="EMBL/GenBank/DDBJ databases">
        <authorList>
            <person name="Syromyatnikov M.Y."/>
            <person name="Popov V.N."/>
        </authorList>
    </citation>
    <scope>NUCLEOTIDE SEQUENCE [LARGE SCALE GENOMIC DNA]</scope>
</reference>
<gene>
    <name evidence="1" type="ORF">CLUMA_CG003593</name>
</gene>
<dbReference type="AlphaFoldDB" id="A0A1J1HTC6"/>
<evidence type="ECO:0000313" key="1">
    <source>
        <dbReference type="EMBL" id="CRK89726.1"/>
    </source>
</evidence>
<proteinExistence type="predicted"/>
<evidence type="ECO:0000313" key="2">
    <source>
        <dbReference type="Proteomes" id="UP000183832"/>
    </source>
</evidence>
<protein>
    <submittedName>
        <fullName evidence="1">CLUMA_CG003593, isoform A</fullName>
    </submittedName>
</protein>
<dbReference type="EMBL" id="CVRI01000014">
    <property type="protein sequence ID" value="CRK89726.1"/>
    <property type="molecule type" value="Genomic_DNA"/>
</dbReference>
<accession>A0A1J1HTC6</accession>
<dbReference type="Proteomes" id="UP000183832">
    <property type="component" value="Unassembled WGS sequence"/>
</dbReference>
<sequence>MFNGRQEEYCLDIRISGESYKLRQQQHMISKRLARNFNTHVDTESSAHKIDQICKTNVGRMWMSSMS</sequence>
<organism evidence="1 2">
    <name type="scientific">Clunio marinus</name>
    <dbReference type="NCBI Taxonomy" id="568069"/>
    <lineage>
        <taxon>Eukaryota</taxon>
        <taxon>Metazoa</taxon>
        <taxon>Ecdysozoa</taxon>
        <taxon>Arthropoda</taxon>
        <taxon>Hexapoda</taxon>
        <taxon>Insecta</taxon>
        <taxon>Pterygota</taxon>
        <taxon>Neoptera</taxon>
        <taxon>Endopterygota</taxon>
        <taxon>Diptera</taxon>
        <taxon>Nematocera</taxon>
        <taxon>Chironomoidea</taxon>
        <taxon>Chironomidae</taxon>
        <taxon>Clunio</taxon>
    </lineage>
</organism>
<name>A0A1J1HTC6_9DIPT</name>